<dbReference type="Pfam" id="PF00106">
    <property type="entry name" value="adh_short"/>
    <property type="match status" value="1"/>
</dbReference>
<evidence type="ECO:0000256" key="1">
    <source>
        <dbReference type="ARBA" id="ARBA00006484"/>
    </source>
</evidence>
<dbReference type="SUPFAM" id="SSF51735">
    <property type="entry name" value="NAD(P)-binding Rossmann-fold domains"/>
    <property type="match status" value="1"/>
</dbReference>
<dbReference type="InterPro" id="IPR036291">
    <property type="entry name" value="NAD(P)-bd_dom_sf"/>
</dbReference>
<keyword evidence="2" id="KW-0521">NADP</keyword>
<accession>A0A9W6S424</accession>
<reference evidence="5" key="1">
    <citation type="submission" date="2023-03" db="EMBL/GenBank/DDBJ databases">
        <title>Actinoallomurus iriomotensis NBRC 103684.</title>
        <authorList>
            <person name="Ichikawa N."/>
            <person name="Sato H."/>
            <person name="Tonouchi N."/>
        </authorList>
    </citation>
    <scope>NUCLEOTIDE SEQUENCE</scope>
    <source>
        <strain evidence="5">NBRC 103684</strain>
    </source>
</reference>
<dbReference type="RefSeq" id="WP_285577182.1">
    <property type="nucleotide sequence ID" value="NZ_BSTK01000009.1"/>
</dbReference>
<evidence type="ECO:0000256" key="2">
    <source>
        <dbReference type="ARBA" id="ARBA00022857"/>
    </source>
</evidence>
<gene>
    <name evidence="5" type="ORF">Airi02_057390</name>
</gene>
<sequence length="230" mass="23893">MTITFITGANKGLGFEAARRLTELGHTVVLGARDAERGQAAADELGARFVRIDVGDDASVATAAADVRAHEGRVDVLINNAGIHGRHAPVEELTGDDAAEVLQTNVVGIVRVTGAFLPLLRRSEHPVIVNVSSGMGSLALTSDPERPESKVVAPLYTSSKAAVTMLTTQYAKALPGIRVNAADPGYTATDLNGHSGPQTVTEGTDAIVMLATEGADAGTGRFVDRFGPVR</sequence>
<dbReference type="EMBL" id="BSTK01000009">
    <property type="protein sequence ID" value="GLY87810.1"/>
    <property type="molecule type" value="Genomic_DNA"/>
</dbReference>
<evidence type="ECO:0000313" key="6">
    <source>
        <dbReference type="Proteomes" id="UP001165074"/>
    </source>
</evidence>
<dbReference type="PRINTS" id="PR00080">
    <property type="entry name" value="SDRFAMILY"/>
</dbReference>
<dbReference type="InterPro" id="IPR020904">
    <property type="entry name" value="Sc_DH/Rdtase_CS"/>
</dbReference>
<evidence type="ECO:0000313" key="5">
    <source>
        <dbReference type="EMBL" id="GLY87810.1"/>
    </source>
</evidence>
<dbReference type="Proteomes" id="UP001165074">
    <property type="component" value="Unassembled WGS sequence"/>
</dbReference>
<keyword evidence="3" id="KW-0560">Oxidoreductase</keyword>
<dbReference type="InterPro" id="IPR002347">
    <property type="entry name" value="SDR_fam"/>
</dbReference>
<dbReference type="GO" id="GO:0016491">
    <property type="term" value="F:oxidoreductase activity"/>
    <property type="evidence" value="ECO:0007669"/>
    <property type="project" value="UniProtKB-KW"/>
</dbReference>
<protein>
    <submittedName>
        <fullName evidence="5">Short-chain dehydrogenase</fullName>
    </submittedName>
</protein>
<proteinExistence type="inferred from homology"/>
<dbReference type="PRINTS" id="PR00081">
    <property type="entry name" value="GDHRDH"/>
</dbReference>
<dbReference type="PROSITE" id="PS00061">
    <property type="entry name" value="ADH_SHORT"/>
    <property type="match status" value="1"/>
</dbReference>
<name>A0A9W6S424_9ACTN</name>
<evidence type="ECO:0000256" key="3">
    <source>
        <dbReference type="ARBA" id="ARBA00023002"/>
    </source>
</evidence>
<dbReference type="Gene3D" id="3.40.50.720">
    <property type="entry name" value="NAD(P)-binding Rossmann-like Domain"/>
    <property type="match status" value="1"/>
</dbReference>
<comment type="similarity">
    <text evidence="1 4">Belongs to the short-chain dehydrogenases/reductases (SDR) family.</text>
</comment>
<keyword evidence="6" id="KW-1185">Reference proteome</keyword>
<dbReference type="PANTHER" id="PTHR43490:SF99">
    <property type="entry name" value="SHORT-CHAIN DEHYDROGENASE_REDUCTASE"/>
    <property type="match status" value="1"/>
</dbReference>
<dbReference type="PANTHER" id="PTHR43490">
    <property type="entry name" value="(+)-NEOMENTHOL DEHYDROGENASE"/>
    <property type="match status" value="1"/>
</dbReference>
<dbReference type="AlphaFoldDB" id="A0A9W6S424"/>
<comment type="caution">
    <text evidence="5">The sequence shown here is derived from an EMBL/GenBank/DDBJ whole genome shotgun (WGS) entry which is preliminary data.</text>
</comment>
<evidence type="ECO:0000256" key="4">
    <source>
        <dbReference type="RuleBase" id="RU000363"/>
    </source>
</evidence>
<organism evidence="5 6">
    <name type="scientific">Actinoallomurus iriomotensis</name>
    <dbReference type="NCBI Taxonomy" id="478107"/>
    <lineage>
        <taxon>Bacteria</taxon>
        <taxon>Bacillati</taxon>
        <taxon>Actinomycetota</taxon>
        <taxon>Actinomycetes</taxon>
        <taxon>Streptosporangiales</taxon>
        <taxon>Thermomonosporaceae</taxon>
        <taxon>Actinoallomurus</taxon>
    </lineage>
</organism>